<protein>
    <submittedName>
        <fullName evidence="1">POP1-domain-containing protein</fullName>
    </submittedName>
</protein>
<reference evidence="1" key="2">
    <citation type="journal article" date="2022" name="New Phytol.">
        <title>Evolutionary transition to the ectomycorrhizal habit in the genomes of a hyperdiverse lineage of mushroom-forming fungi.</title>
        <authorList>
            <person name="Looney B."/>
            <person name="Miyauchi S."/>
            <person name="Morin E."/>
            <person name="Drula E."/>
            <person name="Courty P.E."/>
            <person name="Kohler A."/>
            <person name="Kuo A."/>
            <person name="LaButti K."/>
            <person name="Pangilinan J."/>
            <person name="Lipzen A."/>
            <person name="Riley R."/>
            <person name="Andreopoulos W."/>
            <person name="He G."/>
            <person name="Johnson J."/>
            <person name="Nolan M."/>
            <person name="Tritt A."/>
            <person name="Barry K.W."/>
            <person name="Grigoriev I.V."/>
            <person name="Nagy L.G."/>
            <person name="Hibbett D."/>
            <person name="Henrissat B."/>
            <person name="Matheny P.B."/>
            <person name="Labbe J."/>
            <person name="Martin F.M."/>
        </authorList>
    </citation>
    <scope>NUCLEOTIDE SEQUENCE</scope>
    <source>
        <strain evidence="1">FP105234-sp</strain>
    </source>
</reference>
<organism evidence="1 2">
    <name type="scientific">Auriscalpium vulgare</name>
    <dbReference type="NCBI Taxonomy" id="40419"/>
    <lineage>
        <taxon>Eukaryota</taxon>
        <taxon>Fungi</taxon>
        <taxon>Dikarya</taxon>
        <taxon>Basidiomycota</taxon>
        <taxon>Agaricomycotina</taxon>
        <taxon>Agaricomycetes</taxon>
        <taxon>Russulales</taxon>
        <taxon>Auriscalpiaceae</taxon>
        <taxon>Auriscalpium</taxon>
    </lineage>
</organism>
<comment type="caution">
    <text evidence="1">The sequence shown here is derived from an EMBL/GenBank/DDBJ whole genome shotgun (WGS) entry which is preliminary data.</text>
</comment>
<accession>A0ACB8S2Y2</accession>
<gene>
    <name evidence="1" type="ORF">FA95DRAFT_1676799</name>
</gene>
<dbReference type="EMBL" id="MU275862">
    <property type="protein sequence ID" value="KAI0050421.1"/>
    <property type="molecule type" value="Genomic_DNA"/>
</dbReference>
<evidence type="ECO:0000313" key="2">
    <source>
        <dbReference type="Proteomes" id="UP000814033"/>
    </source>
</evidence>
<proteinExistence type="predicted"/>
<evidence type="ECO:0000313" key="1">
    <source>
        <dbReference type="EMBL" id="KAI0050421.1"/>
    </source>
</evidence>
<name>A0ACB8S2Y2_9AGAM</name>
<dbReference type="Proteomes" id="UP000814033">
    <property type="component" value="Unassembled WGS sequence"/>
</dbReference>
<reference evidence="1" key="1">
    <citation type="submission" date="2021-02" db="EMBL/GenBank/DDBJ databases">
        <authorList>
            <consortium name="DOE Joint Genome Institute"/>
            <person name="Ahrendt S."/>
            <person name="Looney B.P."/>
            <person name="Miyauchi S."/>
            <person name="Morin E."/>
            <person name="Drula E."/>
            <person name="Courty P.E."/>
            <person name="Chicoki N."/>
            <person name="Fauchery L."/>
            <person name="Kohler A."/>
            <person name="Kuo A."/>
            <person name="Labutti K."/>
            <person name="Pangilinan J."/>
            <person name="Lipzen A."/>
            <person name="Riley R."/>
            <person name="Andreopoulos W."/>
            <person name="He G."/>
            <person name="Johnson J."/>
            <person name="Barry K.W."/>
            <person name="Grigoriev I.V."/>
            <person name="Nagy L."/>
            <person name="Hibbett D."/>
            <person name="Henrissat B."/>
            <person name="Matheny P.B."/>
            <person name="Labbe J."/>
            <person name="Martin F."/>
        </authorList>
    </citation>
    <scope>NUCLEOTIDE SEQUENCE</scope>
    <source>
        <strain evidence="1">FP105234-sp</strain>
    </source>
</reference>
<keyword evidence="2" id="KW-1185">Reference proteome</keyword>
<sequence>MPPKRPIEAQGDVSGRQRKKQKMDGARTIAVQHASGSTVPAASTSNAVRFDSMKGLPGSIDVDKFAESRAFEIKAMQEAMKNARAGSTHRAWQELPRHLRRRAASHDVRRVPLRMREKSRSEMDPMRRKVLGRSLPKRGKMRREARGVTFLRRQENKKWLESHLWHAKRMKMENMWGYRLAVHPTEKSFRPSHRASVHGAILHDASYYGTVELKGLEHVLKAILGSCCDLQGQSPAAKRFLTGTRACETAVYGANAYPFDYVGPVTIIWQPLAATTSGPLPAKAAEEGLDKSVSKRKRKTSKKGKEPAVAVPPVPTTVDSSPRTVWVRAHPSIFAEVLSVFQLATSLALDSLRSLPEHADKTYEVHVTDLRDAFNIFEIMGPKASQVIKGALTPLHADINKRPEFKEFWSSLSDLQTSGSVPSNMIVGFTIMDPRLNFPPKNAKPHTGNDVFPSISAPQISLPTTALAQSALWDGDLRSRLKEPRFKKKEIDARKAQHDIPGAALKATPSDDRIPVLLIQRSLAQPASADPSLPSQPAQSPSPSIHGWTLLLPAGWSMPALTSLLYTGTRVGGQRERAHQALEAGVPCFPRDMPATPAYDTYARARAAADRATWAKKPPAKRVSWEKMGLGVGDPWRADWRGVLGLPAEHTDEEEDEGDAVPTQREDAAAQGKDTAVQPWLLRGPATRAILARAATLFNPAAGLHSELTTLRTARHIAPVARARVDADTLFRGALVQVRVVFGGRGCPTEGAVAYKVSDAEAAAWRRADEARRRIRGRAGEESDEAEISQGIPDAEEIVGYVTSGGFSLSRGRGHALGAVSIARYFELQTQAEKLRLGGILVKVRDRQGVVCRAAFVEVLETS</sequence>